<reference evidence="2" key="2">
    <citation type="submission" date="2015-06" db="UniProtKB">
        <authorList>
            <consortium name="EnsemblPlants"/>
        </authorList>
    </citation>
    <scope>IDENTIFICATION</scope>
    <source>
        <strain evidence="2">DM1-3 516 R44</strain>
    </source>
</reference>
<evidence type="ECO:0000256" key="1">
    <source>
        <dbReference type="SAM" id="MobiDB-lite"/>
    </source>
</evidence>
<sequence>MERVSRKSRHLLKSEGGPQQTGQKNLVSTSTNSMATHFCSNFQTNTWRSKPYKGNGVGRTATSIWNGGTL</sequence>
<dbReference type="InParanoid" id="M1C282"/>
<dbReference type="AlphaFoldDB" id="M1C282"/>
<feature type="region of interest" description="Disordered" evidence="1">
    <location>
        <begin position="1"/>
        <end position="29"/>
    </location>
</feature>
<feature type="compositionally biased region" description="Basic residues" evidence="1">
    <location>
        <begin position="1"/>
        <end position="11"/>
    </location>
</feature>
<proteinExistence type="predicted"/>
<feature type="compositionally biased region" description="Polar residues" evidence="1">
    <location>
        <begin position="60"/>
        <end position="70"/>
    </location>
</feature>
<organism evidence="2 3">
    <name type="scientific">Solanum tuberosum</name>
    <name type="common">Potato</name>
    <dbReference type="NCBI Taxonomy" id="4113"/>
    <lineage>
        <taxon>Eukaryota</taxon>
        <taxon>Viridiplantae</taxon>
        <taxon>Streptophyta</taxon>
        <taxon>Embryophyta</taxon>
        <taxon>Tracheophyta</taxon>
        <taxon>Spermatophyta</taxon>
        <taxon>Magnoliopsida</taxon>
        <taxon>eudicotyledons</taxon>
        <taxon>Gunneridae</taxon>
        <taxon>Pentapetalae</taxon>
        <taxon>asterids</taxon>
        <taxon>lamiids</taxon>
        <taxon>Solanales</taxon>
        <taxon>Solanaceae</taxon>
        <taxon>Solanoideae</taxon>
        <taxon>Solaneae</taxon>
        <taxon>Solanum</taxon>
    </lineage>
</organism>
<reference evidence="3" key="1">
    <citation type="journal article" date="2011" name="Nature">
        <title>Genome sequence and analysis of the tuber crop potato.</title>
        <authorList>
            <consortium name="The Potato Genome Sequencing Consortium"/>
        </authorList>
    </citation>
    <scope>NUCLEOTIDE SEQUENCE [LARGE SCALE GENOMIC DNA]</scope>
    <source>
        <strain evidence="3">cv. DM1-3 516 R44</strain>
    </source>
</reference>
<feature type="region of interest" description="Disordered" evidence="1">
    <location>
        <begin position="45"/>
        <end position="70"/>
    </location>
</feature>
<dbReference type="HOGENOM" id="CLU_2762780_0_0_1"/>
<feature type="compositionally biased region" description="Polar residues" evidence="1">
    <location>
        <begin position="17"/>
        <end position="29"/>
    </location>
</feature>
<accession>M1C282</accession>
<evidence type="ECO:0000313" key="2">
    <source>
        <dbReference type="EnsemblPlants" id="PGSC0003DMT400058189"/>
    </source>
</evidence>
<evidence type="ECO:0000313" key="3">
    <source>
        <dbReference type="Proteomes" id="UP000011115"/>
    </source>
</evidence>
<dbReference type="Gramene" id="PGSC0003DMT400058189">
    <property type="protein sequence ID" value="PGSC0003DMT400058189"/>
    <property type="gene ID" value="PGSC0003DMG400022591"/>
</dbReference>
<keyword evidence="3" id="KW-1185">Reference proteome</keyword>
<dbReference type="PaxDb" id="4113-PGSC0003DMT400058189"/>
<name>M1C282_SOLTU</name>
<protein>
    <submittedName>
        <fullName evidence="2">Uncharacterized protein</fullName>
    </submittedName>
</protein>
<dbReference type="Proteomes" id="UP000011115">
    <property type="component" value="Unassembled WGS sequence"/>
</dbReference>
<dbReference type="EnsemblPlants" id="PGSC0003DMT400058189">
    <property type="protein sequence ID" value="PGSC0003DMT400058189"/>
    <property type="gene ID" value="PGSC0003DMG400022591"/>
</dbReference>